<feature type="domain" description="Zinc-ribbon" evidence="2">
    <location>
        <begin position="4"/>
        <end position="25"/>
    </location>
</feature>
<keyword evidence="1" id="KW-1133">Transmembrane helix</keyword>
<evidence type="ECO:0000313" key="4">
    <source>
        <dbReference type="Proteomes" id="UP000251717"/>
    </source>
</evidence>
<dbReference type="EMBL" id="MZGS01000017">
    <property type="protein sequence ID" value="PWB87710.1"/>
    <property type="molecule type" value="Genomic_DNA"/>
</dbReference>
<gene>
    <name evidence="3" type="ORF">MBBTH_06790</name>
</gene>
<evidence type="ECO:0000256" key="1">
    <source>
        <dbReference type="SAM" id="Phobius"/>
    </source>
</evidence>
<protein>
    <recommendedName>
        <fullName evidence="2">Zinc-ribbon domain-containing protein</fullName>
    </recommendedName>
</protein>
<comment type="caution">
    <text evidence="3">The sequence shown here is derived from an EMBL/GenBank/DDBJ whole genome shotgun (WGS) entry which is preliminary data.</text>
</comment>
<feature type="transmembrane region" description="Helical" evidence="1">
    <location>
        <begin position="75"/>
        <end position="97"/>
    </location>
</feature>
<dbReference type="Pfam" id="PF13240">
    <property type="entry name" value="Zn_Ribbon_1"/>
    <property type="match status" value="1"/>
</dbReference>
<dbReference type="Proteomes" id="UP000251717">
    <property type="component" value="Unassembled WGS sequence"/>
</dbReference>
<dbReference type="AlphaFoldDB" id="A0A315XNJ7"/>
<sequence>MSRCPKCGEELKVNAIFCPNCGFKVKSDDGGYDKMIADVIYVDGRISKAKSIGVAIFLLYIFANMFFVFPSMLRFSFLLFLGAVIVVFLIGLFYYCVCRGIGFVVRRFVN</sequence>
<evidence type="ECO:0000313" key="3">
    <source>
        <dbReference type="EMBL" id="PWB87710.1"/>
    </source>
</evidence>
<keyword evidence="1" id="KW-0472">Membrane</keyword>
<reference evidence="3 4" key="1">
    <citation type="submission" date="2017-03" db="EMBL/GenBank/DDBJ databases">
        <title>Genome sequence of Methanobrevibacter thaueri.</title>
        <authorList>
            <person name="Poehlein A."/>
            <person name="Seedorf H."/>
            <person name="Daniel R."/>
        </authorList>
    </citation>
    <scope>NUCLEOTIDE SEQUENCE [LARGE SCALE GENOMIC DNA]</scope>
    <source>
        <strain evidence="3 4">DSM 11995</strain>
    </source>
</reference>
<feature type="transmembrane region" description="Helical" evidence="1">
    <location>
        <begin position="52"/>
        <end position="69"/>
    </location>
</feature>
<dbReference type="RefSeq" id="WP_116591651.1">
    <property type="nucleotide sequence ID" value="NZ_MZGS01000017.1"/>
</dbReference>
<evidence type="ECO:0000259" key="2">
    <source>
        <dbReference type="Pfam" id="PF13240"/>
    </source>
</evidence>
<keyword evidence="4" id="KW-1185">Reference proteome</keyword>
<accession>A0A315XNJ7</accession>
<dbReference type="InterPro" id="IPR026870">
    <property type="entry name" value="Zinc_ribbon_dom"/>
</dbReference>
<name>A0A315XNJ7_9EURY</name>
<organism evidence="3 4">
    <name type="scientific">Methanobrevibacter thaueri</name>
    <dbReference type="NCBI Taxonomy" id="190975"/>
    <lineage>
        <taxon>Archaea</taxon>
        <taxon>Methanobacteriati</taxon>
        <taxon>Methanobacteriota</taxon>
        <taxon>Methanomada group</taxon>
        <taxon>Methanobacteria</taxon>
        <taxon>Methanobacteriales</taxon>
        <taxon>Methanobacteriaceae</taxon>
        <taxon>Methanobrevibacter</taxon>
    </lineage>
</organism>
<keyword evidence="1" id="KW-0812">Transmembrane</keyword>
<proteinExistence type="predicted"/>